<sequence length="89" mass="10390">MAIFKKKQKMYSFMVVDEFIQKYIKAGGDAYQTEEGTLGSGNWILFDYAGKLKNFIIKEVYINCWTSAHTIRAYKKLPEKYKAVLEANY</sequence>
<dbReference type="RefSeq" id="WP_036882164.1">
    <property type="nucleotide sequence ID" value="NZ_JRNR01000004.1"/>
</dbReference>
<protein>
    <submittedName>
        <fullName evidence="1">Uncharacterized protein</fullName>
    </submittedName>
</protein>
<gene>
    <name evidence="1" type="ORF">HMPREF0654_01200</name>
</gene>
<evidence type="ECO:0000313" key="1">
    <source>
        <dbReference type="EMBL" id="KGF50330.1"/>
    </source>
</evidence>
<accession>A0A096AUA6</accession>
<proteinExistence type="predicted"/>
<organism evidence="1 2">
    <name type="scientific">Prevotella disiens DNF00882</name>
    <dbReference type="NCBI Taxonomy" id="1401075"/>
    <lineage>
        <taxon>Bacteria</taxon>
        <taxon>Pseudomonadati</taxon>
        <taxon>Bacteroidota</taxon>
        <taxon>Bacteroidia</taxon>
        <taxon>Bacteroidales</taxon>
        <taxon>Prevotellaceae</taxon>
        <taxon>Prevotella</taxon>
    </lineage>
</organism>
<evidence type="ECO:0000313" key="2">
    <source>
        <dbReference type="Proteomes" id="UP000029538"/>
    </source>
</evidence>
<comment type="caution">
    <text evidence="1">The sequence shown here is derived from an EMBL/GenBank/DDBJ whole genome shotgun (WGS) entry which is preliminary data.</text>
</comment>
<dbReference type="EMBL" id="JRNR01000004">
    <property type="protein sequence ID" value="KGF50330.1"/>
    <property type="molecule type" value="Genomic_DNA"/>
</dbReference>
<dbReference type="Proteomes" id="UP000029538">
    <property type="component" value="Unassembled WGS sequence"/>
</dbReference>
<reference evidence="1 2" key="1">
    <citation type="submission" date="2014-07" db="EMBL/GenBank/DDBJ databases">
        <authorList>
            <person name="McCorrison J."/>
            <person name="Sanka R."/>
            <person name="Torralba M."/>
            <person name="Gillis M."/>
            <person name="Haft D.H."/>
            <person name="Methe B."/>
            <person name="Sutton G."/>
            <person name="Nelson K.E."/>
        </authorList>
    </citation>
    <scope>NUCLEOTIDE SEQUENCE [LARGE SCALE GENOMIC DNA]</scope>
    <source>
        <strain evidence="1 2">DNF00882</strain>
    </source>
</reference>
<dbReference type="AlphaFoldDB" id="A0A096AUA6"/>
<name>A0A096AUA6_9BACT</name>